<dbReference type="EMBL" id="VULX01000003">
    <property type="protein sequence ID" value="MSR90626.1"/>
    <property type="molecule type" value="Genomic_DNA"/>
</dbReference>
<protein>
    <submittedName>
        <fullName evidence="1">Uncharacterized protein</fullName>
    </submittedName>
</protein>
<reference evidence="1 2" key="1">
    <citation type="submission" date="2019-08" db="EMBL/GenBank/DDBJ databases">
        <title>In-depth cultivation of the pig gut microbiome towards novel bacterial diversity and tailored functional studies.</title>
        <authorList>
            <person name="Wylensek D."/>
            <person name="Hitch T.C.A."/>
            <person name="Clavel T."/>
        </authorList>
    </citation>
    <scope>NUCLEOTIDE SEQUENCE [LARGE SCALE GENOMIC DNA]</scope>
    <source>
        <strain evidence="1 2">WCA-383-APC-5B</strain>
    </source>
</reference>
<sequence>MIRIKIEKNRQNMPVFKISVKKEETEEFKFLKRALFESKSIKGRYNYEIPMKYFLPVINNLEKDRFTIDKKSILSYFEFSDEIDENYYYSTTATAKYMRLWREESCPDIFKVNIDIENKLTDKIVAFRKISFS</sequence>
<gene>
    <name evidence="1" type="ORF">FYJ33_04150</name>
</gene>
<name>A0A7X2MWZ2_9CLOT</name>
<comment type="caution">
    <text evidence="1">The sequence shown here is derived from an EMBL/GenBank/DDBJ whole genome shotgun (WGS) entry which is preliminary data.</text>
</comment>
<keyword evidence="2" id="KW-1185">Reference proteome</keyword>
<evidence type="ECO:0000313" key="1">
    <source>
        <dbReference type="EMBL" id="MSR90626.1"/>
    </source>
</evidence>
<dbReference type="Proteomes" id="UP000460287">
    <property type="component" value="Unassembled WGS sequence"/>
</dbReference>
<dbReference type="RefSeq" id="WP_154530507.1">
    <property type="nucleotide sequence ID" value="NZ_JAQXTV010000230.1"/>
</dbReference>
<evidence type="ECO:0000313" key="2">
    <source>
        <dbReference type="Proteomes" id="UP000460287"/>
    </source>
</evidence>
<dbReference type="AlphaFoldDB" id="A0A7X2MWZ2"/>
<organism evidence="1 2">
    <name type="scientific">Inconstantimicrobium porci</name>
    <dbReference type="NCBI Taxonomy" id="2652291"/>
    <lineage>
        <taxon>Bacteria</taxon>
        <taxon>Bacillati</taxon>
        <taxon>Bacillota</taxon>
        <taxon>Clostridia</taxon>
        <taxon>Eubacteriales</taxon>
        <taxon>Clostridiaceae</taxon>
        <taxon>Inconstantimicrobium</taxon>
    </lineage>
</organism>
<proteinExistence type="predicted"/>
<accession>A0A7X2MWZ2</accession>